<evidence type="ECO:0000313" key="2">
    <source>
        <dbReference type="EMBL" id="KAJ1197386.1"/>
    </source>
</evidence>
<dbReference type="Proteomes" id="UP001066276">
    <property type="component" value="Chromosome 2_1"/>
</dbReference>
<feature type="region of interest" description="Disordered" evidence="1">
    <location>
        <begin position="1"/>
        <end position="25"/>
    </location>
</feature>
<name>A0AAV7V937_PLEWA</name>
<gene>
    <name evidence="2" type="ORF">NDU88_001246</name>
</gene>
<dbReference type="EMBL" id="JANPWB010000003">
    <property type="protein sequence ID" value="KAJ1197386.1"/>
    <property type="molecule type" value="Genomic_DNA"/>
</dbReference>
<proteinExistence type="predicted"/>
<comment type="caution">
    <text evidence="2">The sequence shown here is derived from an EMBL/GenBank/DDBJ whole genome shotgun (WGS) entry which is preliminary data.</text>
</comment>
<keyword evidence="3" id="KW-1185">Reference proteome</keyword>
<reference evidence="2" key="1">
    <citation type="journal article" date="2022" name="bioRxiv">
        <title>Sequencing and chromosome-scale assembly of the giantPleurodeles waltlgenome.</title>
        <authorList>
            <person name="Brown T."/>
            <person name="Elewa A."/>
            <person name="Iarovenko S."/>
            <person name="Subramanian E."/>
            <person name="Araus A.J."/>
            <person name="Petzold A."/>
            <person name="Susuki M."/>
            <person name="Suzuki K.-i.T."/>
            <person name="Hayashi T."/>
            <person name="Toyoda A."/>
            <person name="Oliveira C."/>
            <person name="Osipova E."/>
            <person name="Leigh N.D."/>
            <person name="Simon A."/>
            <person name="Yun M.H."/>
        </authorList>
    </citation>
    <scope>NUCLEOTIDE SEQUENCE</scope>
    <source>
        <strain evidence="2">20211129_DDA</strain>
        <tissue evidence="2">Liver</tissue>
    </source>
</reference>
<organism evidence="2 3">
    <name type="scientific">Pleurodeles waltl</name>
    <name type="common">Iberian ribbed newt</name>
    <dbReference type="NCBI Taxonomy" id="8319"/>
    <lineage>
        <taxon>Eukaryota</taxon>
        <taxon>Metazoa</taxon>
        <taxon>Chordata</taxon>
        <taxon>Craniata</taxon>
        <taxon>Vertebrata</taxon>
        <taxon>Euteleostomi</taxon>
        <taxon>Amphibia</taxon>
        <taxon>Batrachia</taxon>
        <taxon>Caudata</taxon>
        <taxon>Salamandroidea</taxon>
        <taxon>Salamandridae</taxon>
        <taxon>Pleurodelinae</taxon>
        <taxon>Pleurodeles</taxon>
    </lineage>
</organism>
<sequence length="78" mass="8134">MQTEGPVALEDAEEGQGVDCGPPGEPSLGAIMAAIQDLKGSLVPKQNALMVDITLLRADLKKVTATETDIARLQSTSK</sequence>
<evidence type="ECO:0000313" key="3">
    <source>
        <dbReference type="Proteomes" id="UP001066276"/>
    </source>
</evidence>
<protein>
    <submittedName>
        <fullName evidence="2">Uncharacterized protein</fullName>
    </submittedName>
</protein>
<dbReference type="AlphaFoldDB" id="A0AAV7V937"/>
<evidence type="ECO:0000256" key="1">
    <source>
        <dbReference type="SAM" id="MobiDB-lite"/>
    </source>
</evidence>
<accession>A0AAV7V937</accession>